<accession>A0A8S1M9M2</accession>
<reference evidence="2" key="1">
    <citation type="submission" date="2021-01" db="EMBL/GenBank/DDBJ databases">
        <authorList>
            <consortium name="Genoscope - CEA"/>
            <person name="William W."/>
        </authorList>
    </citation>
    <scope>NUCLEOTIDE SEQUENCE</scope>
</reference>
<sequence length="181" mass="21054">MTTINKATLGGGCFWCIEAVFKRIKGVNEVYSGYAGGANKNTANYKDVCRGDSGHAEVVQITYDESKLKYYDLLTVFFNSHDPTTLNRQGNDQGHQYRSIIFYHNEQQKLIAMDLIKELSKSYKNPIVTEIVQFQEFYKAENYHQNYYYNNKNEGYCKVVIKPKLEKIVKLFKDKLNEEIK</sequence>
<gene>
    <name evidence="2" type="ORF">PPRIM_AZ9-3.1.T0530082</name>
</gene>
<dbReference type="NCBIfam" id="TIGR00401">
    <property type="entry name" value="msrA"/>
    <property type="match status" value="1"/>
</dbReference>
<dbReference type="PANTHER" id="PTHR43774:SF1">
    <property type="entry name" value="PEPTIDE METHIONINE SULFOXIDE REDUCTASE MSRA 2"/>
    <property type="match status" value="1"/>
</dbReference>
<dbReference type="OMA" id="FWCLEHD"/>
<dbReference type="EMBL" id="CAJJDM010000053">
    <property type="protein sequence ID" value="CAD8074651.1"/>
    <property type="molecule type" value="Genomic_DNA"/>
</dbReference>
<comment type="caution">
    <text evidence="2">The sequence shown here is derived from an EMBL/GenBank/DDBJ whole genome shotgun (WGS) entry which is preliminary data.</text>
</comment>
<evidence type="ECO:0000313" key="2">
    <source>
        <dbReference type="EMBL" id="CAD8074651.1"/>
    </source>
</evidence>
<proteinExistence type="inferred from homology"/>
<dbReference type="HAMAP" id="MF_01401">
    <property type="entry name" value="MsrA"/>
    <property type="match status" value="1"/>
</dbReference>
<dbReference type="PANTHER" id="PTHR43774">
    <property type="entry name" value="PEPTIDE METHIONINE SULFOXIDE REDUCTASE"/>
    <property type="match status" value="1"/>
</dbReference>
<protein>
    <recommendedName>
        <fullName evidence="1">Peptide methionine sulphoxide reductase MsrA domain-containing protein</fullName>
    </recommendedName>
</protein>
<evidence type="ECO:0000259" key="1">
    <source>
        <dbReference type="Pfam" id="PF01625"/>
    </source>
</evidence>
<keyword evidence="3" id="KW-1185">Reference proteome</keyword>
<dbReference type="GO" id="GO:0008113">
    <property type="term" value="F:peptide-methionine (S)-S-oxide reductase activity"/>
    <property type="evidence" value="ECO:0007669"/>
    <property type="project" value="InterPro"/>
</dbReference>
<dbReference type="InterPro" id="IPR002569">
    <property type="entry name" value="Met_Sox_Rdtase_MsrA_dom"/>
</dbReference>
<dbReference type="Pfam" id="PF01625">
    <property type="entry name" value="PMSR"/>
    <property type="match status" value="1"/>
</dbReference>
<feature type="domain" description="Peptide methionine sulphoxide reductase MsrA" evidence="1">
    <location>
        <begin position="6"/>
        <end position="158"/>
    </location>
</feature>
<name>A0A8S1M9M2_PARPR</name>
<dbReference type="AlphaFoldDB" id="A0A8S1M9M2"/>
<evidence type="ECO:0000313" key="3">
    <source>
        <dbReference type="Proteomes" id="UP000688137"/>
    </source>
</evidence>
<dbReference type="Proteomes" id="UP000688137">
    <property type="component" value="Unassembled WGS sequence"/>
</dbReference>
<organism evidence="2 3">
    <name type="scientific">Paramecium primaurelia</name>
    <dbReference type="NCBI Taxonomy" id="5886"/>
    <lineage>
        <taxon>Eukaryota</taxon>
        <taxon>Sar</taxon>
        <taxon>Alveolata</taxon>
        <taxon>Ciliophora</taxon>
        <taxon>Intramacronucleata</taxon>
        <taxon>Oligohymenophorea</taxon>
        <taxon>Peniculida</taxon>
        <taxon>Parameciidae</taxon>
        <taxon>Paramecium</taxon>
    </lineage>
</organism>